<dbReference type="AlphaFoldDB" id="A0AAV2TRE3"/>
<organism evidence="1 2">
    <name type="scientific">Calicophoron daubneyi</name>
    <name type="common">Rumen fluke</name>
    <name type="synonym">Paramphistomum daubneyi</name>
    <dbReference type="NCBI Taxonomy" id="300641"/>
    <lineage>
        <taxon>Eukaryota</taxon>
        <taxon>Metazoa</taxon>
        <taxon>Spiralia</taxon>
        <taxon>Lophotrochozoa</taxon>
        <taxon>Platyhelminthes</taxon>
        <taxon>Trematoda</taxon>
        <taxon>Digenea</taxon>
        <taxon>Plagiorchiida</taxon>
        <taxon>Pronocephalata</taxon>
        <taxon>Paramphistomoidea</taxon>
        <taxon>Paramphistomidae</taxon>
        <taxon>Calicophoron</taxon>
    </lineage>
</organism>
<dbReference type="EMBL" id="CAXLJL010000456">
    <property type="protein sequence ID" value="CAL5137962.1"/>
    <property type="molecule type" value="Genomic_DNA"/>
</dbReference>
<proteinExistence type="predicted"/>
<sequence>LLFEPPLPFEFLFIAADYSSSSQEKQSNDWARDFTWTSAAKVQLQFGMSKFAPDNESVLFILFPVQNKITPLD</sequence>
<evidence type="ECO:0000313" key="1">
    <source>
        <dbReference type="EMBL" id="CAL5137962.1"/>
    </source>
</evidence>
<protein>
    <submittedName>
        <fullName evidence="1">Uncharacterized protein</fullName>
    </submittedName>
</protein>
<accession>A0AAV2TRE3</accession>
<gene>
    <name evidence="1" type="ORF">CDAUBV1_LOCUS12483</name>
</gene>
<feature type="non-terminal residue" evidence="1">
    <location>
        <position position="1"/>
    </location>
</feature>
<evidence type="ECO:0000313" key="2">
    <source>
        <dbReference type="Proteomes" id="UP001497525"/>
    </source>
</evidence>
<comment type="caution">
    <text evidence="1">The sequence shown here is derived from an EMBL/GenBank/DDBJ whole genome shotgun (WGS) entry which is preliminary data.</text>
</comment>
<reference evidence="1" key="1">
    <citation type="submission" date="2024-06" db="EMBL/GenBank/DDBJ databases">
        <authorList>
            <person name="Liu X."/>
            <person name="Lenzi L."/>
            <person name="Haldenby T S."/>
            <person name="Uol C."/>
        </authorList>
    </citation>
    <scope>NUCLEOTIDE SEQUENCE</scope>
</reference>
<dbReference type="Proteomes" id="UP001497525">
    <property type="component" value="Unassembled WGS sequence"/>
</dbReference>
<name>A0AAV2TRE3_CALDB</name>